<dbReference type="InterPro" id="IPR036465">
    <property type="entry name" value="vWFA_dom_sf"/>
</dbReference>
<reference evidence="2 3" key="1">
    <citation type="submission" date="2018-02" db="EMBL/GenBank/DDBJ databases">
        <title>Genomic Encyclopedia of Archaeal and Bacterial Type Strains, Phase II (KMG-II): from individual species to whole genera.</title>
        <authorList>
            <person name="Goeker M."/>
        </authorList>
    </citation>
    <scope>NUCLEOTIDE SEQUENCE [LARGE SCALE GENOMIC DNA]</scope>
    <source>
        <strain evidence="2 3">YU 961-1</strain>
    </source>
</reference>
<evidence type="ECO:0000313" key="2">
    <source>
        <dbReference type="EMBL" id="PPK71170.1"/>
    </source>
</evidence>
<proteinExistence type="predicted"/>
<comment type="caution">
    <text evidence="2">The sequence shown here is derived from an EMBL/GenBank/DDBJ whole genome shotgun (WGS) entry which is preliminary data.</text>
</comment>
<feature type="signal peptide" evidence="1">
    <location>
        <begin position="1"/>
        <end position="21"/>
    </location>
</feature>
<accession>A0A2S6H170</accession>
<dbReference type="Proteomes" id="UP000239203">
    <property type="component" value="Unassembled WGS sequence"/>
</dbReference>
<keyword evidence="1" id="KW-0732">Signal</keyword>
<evidence type="ECO:0000256" key="1">
    <source>
        <dbReference type="SAM" id="SignalP"/>
    </source>
</evidence>
<feature type="chain" id="PRO_5038705361" description="von Willebrand factor type A domain-containing protein" evidence="1">
    <location>
        <begin position="22"/>
        <end position="207"/>
    </location>
</feature>
<evidence type="ECO:0000313" key="3">
    <source>
        <dbReference type="Proteomes" id="UP000239203"/>
    </source>
</evidence>
<protein>
    <recommendedName>
        <fullName evidence="4">von Willebrand factor type A domain-containing protein</fullName>
    </recommendedName>
</protein>
<sequence length="207" mass="21978">MKLRRWAPLLAVLIISAAAQPWLQRPDSRTAFVVDTSVSNISADFVGVADAVSAAARNAGEEEYLSLRGFSGPCDGANTSLMVNGDSPEFLAEQLRNLAPGGAATLESGLLAAIDDFDSWFPLPGSERNRIVLVTTRGVDRCRTDQSAVHRAVADKARDSGVSLDFRIIGYHVPTDEQQALTDLAAALGAPAPRFTGTPTELADALR</sequence>
<dbReference type="Gene3D" id="3.40.50.410">
    <property type="entry name" value="von Willebrand factor, type A domain"/>
    <property type="match status" value="1"/>
</dbReference>
<keyword evidence="3" id="KW-1185">Reference proteome</keyword>
<dbReference type="AlphaFoldDB" id="A0A2S6H170"/>
<dbReference type="OrthoDB" id="3680186at2"/>
<dbReference type="SUPFAM" id="SSF53300">
    <property type="entry name" value="vWA-like"/>
    <property type="match status" value="1"/>
</dbReference>
<name>A0A2S6H170_9PSEU</name>
<organism evidence="2 3">
    <name type="scientific">Actinokineospora auranticolor</name>
    <dbReference type="NCBI Taxonomy" id="155976"/>
    <lineage>
        <taxon>Bacteria</taxon>
        <taxon>Bacillati</taxon>
        <taxon>Actinomycetota</taxon>
        <taxon>Actinomycetes</taxon>
        <taxon>Pseudonocardiales</taxon>
        <taxon>Pseudonocardiaceae</taxon>
        <taxon>Actinokineospora</taxon>
    </lineage>
</organism>
<dbReference type="RefSeq" id="WP_104476177.1">
    <property type="nucleotide sequence ID" value="NZ_PTIX01000001.1"/>
</dbReference>
<dbReference type="EMBL" id="PTIX01000001">
    <property type="protein sequence ID" value="PPK71170.1"/>
    <property type="molecule type" value="Genomic_DNA"/>
</dbReference>
<evidence type="ECO:0008006" key="4">
    <source>
        <dbReference type="Google" id="ProtNLM"/>
    </source>
</evidence>
<gene>
    <name evidence="2" type="ORF">CLV40_101359</name>
</gene>